<dbReference type="InterPro" id="IPR036388">
    <property type="entry name" value="WH-like_DNA-bd_sf"/>
</dbReference>
<dbReference type="GO" id="GO:0008270">
    <property type="term" value="F:zinc ion binding"/>
    <property type="evidence" value="ECO:0007669"/>
    <property type="project" value="TreeGrafter"/>
</dbReference>
<dbReference type="GO" id="GO:1900376">
    <property type="term" value="P:regulation of secondary metabolite biosynthetic process"/>
    <property type="evidence" value="ECO:0007669"/>
    <property type="project" value="TreeGrafter"/>
</dbReference>
<dbReference type="GO" id="GO:0003700">
    <property type="term" value="F:DNA-binding transcription factor activity"/>
    <property type="evidence" value="ECO:0007669"/>
    <property type="project" value="InterPro"/>
</dbReference>
<sequence length="143" mass="16942">MIKTETNKICDTLNCRKTKLRFAMGDIFHHQKIPISATEIQQILKDKGIKVNKTSIYRELKFLTKNYILNEIQINGASKYEFNTKNKKSYLICTKCHQIVPIDVNRKVLEEETKKILQKYKFTIHRHSLIFFGHCDKCQQNHL</sequence>
<reference evidence="7" key="1">
    <citation type="submission" date="2019-08" db="EMBL/GenBank/DDBJ databases">
        <authorList>
            <person name="Kucharzyk K."/>
            <person name="Murdoch R.W."/>
            <person name="Higgins S."/>
            <person name="Loffler F."/>
        </authorList>
    </citation>
    <scope>NUCLEOTIDE SEQUENCE</scope>
</reference>
<proteinExistence type="inferred from homology"/>
<accession>A0A644ZD79</accession>
<comment type="similarity">
    <text evidence="1">Belongs to the Fur family.</text>
</comment>
<keyword evidence="6" id="KW-0804">Transcription</keyword>
<dbReference type="SUPFAM" id="SSF46785">
    <property type="entry name" value="Winged helix' DNA-binding domain"/>
    <property type="match status" value="1"/>
</dbReference>
<gene>
    <name evidence="7" type="ORF">SDC9_85329</name>
</gene>
<dbReference type="GO" id="GO:0000976">
    <property type="term" value="F:transcription cis-regulatory region binding"/>
    <property type="evidence" value="ECO:0007669"/>
    <property type="project" value="TreeGrafter"/>
</dbReference>
<dbReference type="InterPro" id="IPR002481">
    <property type="entry name" value="FUR"/>
</dbReference>
<dbReference type="EMBL" id="VSSQ01008377">
    <property type="protein sequence ID" value="MPM38699.1"/>
    <property type="molecule type" value="Genomic_DNA"/>
</dbReference>
<dbReference type="GO" id="GO:0045892">
    <property type="term" value="P:negative regulation of DNA-templated transcription"/>
    <property type="evidence" value="ECO:0007669"/>
    <property type="project" value="TreeGrafter"/>
</dbReference>
<dbReference type="InterPro" id="IPR036390">
    <property type="entry name" value="WH_DNA-bd_sf"/>
</dbReference>
<evidence type="ECO:0000256" key="1">
    <source>
        <dbReference type="ARBA" id="ARBA00007957"/>
    </source>
</evidence>
<evidence type="ECO:0000256" key="6">
    <source>
        <dbReference type="ARBA" id="ARBA00023163"/>
    </source>
</evidence>
<comment type="caution">
    <text evidence="7">The sequence shown here is derived from an EMBL/GenBank/DDBJ whole genome shotgun (WGS) entry which is preliminary data.</text>
</comment>
<keyword evidence="5" id="KW-0238">DNA-binding</keyword>
<dbReference type="Gene3D" id="3.30.1490.190">
    <property type="match status" value="1"/>
</dbReference>
<evidence type="ECO:0000256" key="2">
    <source>
        <dbReference type="ARBA" id="ARBA00022491"/>
    </source>
</evidence>
<evidence type="ECO:0008006" key="8">
    <source>
        <dbReference type="Google" id="ProtNLM"/>
    </source>
</evidence>
<evidence type="ECO:0000313" key="7">
    <source>
        <dbReference type="EMBL" id="MPM38699.1"/>
    </source>
</evidence>
<keyword evidence="2" id="KW-0678">Repressor</keyword>
<keyword evidence="3" id="KW-0862">Zinc</keyword>
<dbReference type="PANTHER" id="PTHR33202">
    <property type="entry name" value="ZINC UPTAKE REGULATION PROTEIN"/>
    <property type="match status" value="1"/>
</dbReference>
<dbReference type="PANTHER" id="PTHR33202:SF7">
    <property type="entry name" value="FERRIC UPTAKE REGULATION PROTEIN"/>
    <property type="match status" value="1"/>
</dbReference>
<dbReference type="Pfam" id="PF01475">
    <property type="entry name" value="FUR"/>
    <property type="match status" value="1"/>
</dbReference>
<dbReference type="Gene3D" id="1.10.10.10">
    <property type="entry name" value="Winged helix-like DNA-binding domain superfamily/Winged helix DNA-binding domain"/>
    <property type="match status" value="1"/>
</dbReference>
<dbReference type="AlphaFoldDB" id="A0A644ZD79"/>
<evidence type="ECO:0000256" key="4">
    <source>
        <dbReference type="ARBA" id="ARBA00023015"/>
    </source>
</evidence>
<keyword evidence="4" id="KW-0805">Transcription regulation</keyword>
<dbReference type="CDD" id="cd07153">
    <property type="entry name" value="Fur_like"/>
    <property type="match status" value="1"/>
</dbReference>
<evidence type="ECO:0000256" key="3">
    <source>
        <dbReference type="ARBA" id="ARBA00022833"/>
    </source>
</evidence>
<evidence type="ECO:0000256" key="5">
    <source>
        <dbReference type="ARBA" id="ARBA00023125"/>
    </source>
</evidence>
<name>A0A644ZD79_9ZZZZ</name>
<dbReference type="InterPro" id="IPR043135">
    <property type="entry name" value="Fur_C"/>
</dbReference>
<organism evidence="7">
    <name type="scientific">bioreactor metagenome</name>
    <dbReference type="NCBI Taxonomy" id="1076179"/>
    <lineage>
        <taxon>unclassified sequences</taxon>
        <taxon>metagenomes</taxon>
        <taxon>ecological metagenomes</taxon>
    </lineage>
</organism>
<protein>
    <recommendedName>
        <fullName evidence="8">Ferric uptake regulation protein</fullName>
    </recommendedName>
</protein>